<dbReference type="CDD" id="cd23024">
    <property type="entry name" value="zf-HIT_ZNHIT2-3"/>
    <property type="match status" value="1"/>
</dbReference>
<dbReference type="Proteomes" id="UP000574390">
    <property type="component" value="Unassembled WGS sequence"/>
</dbReference>
<dbReference type="PANTHER" id="PTHR15555:SF0">
    <property type="entry name" value="ZINC FINGER HIT DOMAIN-CONTAINING PROTEIN 2"/>
    <property type="match status" value="1"/>
</dbReference>
<accession>A0A7J6PUX4</accession>
<dbReference type="PANTHER" id="PTHR15555">
    <property type="entry name" value="ZINC FINGER HIT DOMAIN CONTAINING PROTEIN 2 PROTEIN FON -RELATED"/>
    <property type="match status" value="1"/>
</dbReference>
<protein>
    <recommendedName>
        <fullName evidence="2">HIT-type domain-containing protein</fullName>
    </recommendedName>
</protein>
<sequence>MSSSSSSSTATRTPKRVAFAVTPSPLTSSSSCVICGNDEARYRCPRCHERYCSLSCYKEHSEGRCSQGFYKDQVASYTEVSKPTEEERKNVEMMIYEHNQGDSLSPSSTPDDGGMEEEEVLNLYRLLDVLDDDVMDDAQKELILAHLNEYLSPDQIDDFRRELKSGHLYKQVLEEHAEGDDDDGVVDWSPWWEDKIRSAERSYQRSNEGRRVPKHRCCHCYGNNDSSTPPSSSSSPVLTIKEGIILYRISAVVYAYTKLTRQYFGDWAWDVARVGSEVLSLCPFLNGVDDAVSRIDYDNLRQMAITMNMYDEQSWRDVSRILDDEGSDELLLSIIHEVRDMISRVFENSRKRAVMALRLLESYIYYHVCCCCCSGREGARQVGEEGEKDGVITLLKAEVDQLVRDLHYQKEETRMIEEKLSAAKEMNNNTLVAGMMKSTDADGAVLCHKLIQEIHKDDQ</sequence>
<organism evidence="3 4">
    <name type="scientific">Perkinsus olseni</name>
    <name type="common">Perkinsus atlanticus</name>
    <dbReference type="NCBI Taxonomy" id="32597"/>
    <lineage>
        <taxon>Eukaryota</taxon>
        <taxon>Sar</taxon>
        <taxon>Alveolata</taxon>
        <taxon>Perkinsozoa</taxon>
        <taxon>Perkinsea</taxon>
        <taxon>Perkinsida</taxon>
        <taxon>Perkinsidae</taxon>
        <taxon>Perkinsus</taxon>
    </lineage>
</organism>
<evidence type="ECO:0000313" key="3">
    <source>
        <dbReference type="EMBL" id="KAF4699401.1"/>
    </source>
</evidence>
<dbReference type="InterPro" id="IPR007529">
    <property type="entry name" value="Znf_HIT"/>
</dbReference>
<evidence type="ECO:0000259" key="2">
    <source>
        <dbReference type="PROSITE" id="PS51083"/>
    </source>
</evidence>
<reference evidence="3 4" key="1">
    <citation type="submission" date="2020-04" db="EMBL/GenBank/DDBJ databases">
        <title>Perkinsus olseni comparative genomics.</title>
        <authorList>
            <person name="Bogema D.R."/>
        </authorList>
    </citation>
    <scope>NUCLEOTIDE SEQUENCE [LARGE SCALE GENOMIC DNA]</scope>
    <source>
        <strain evidence="3">ATCC PRA-205</strain>
    </source>
</reference>
<evidence type="ECO:0000256" key="1">
    <source>
        <dbReference type="PROSITE-ProRule" id="PRU00453"/>
    </source>
</evidence>
<dbReference type="GO" id="GO:0008270">
    <property type="term" value="F:zinc ion binding"/>
    <property type="evidence" value="ECO:0007669"/>
    <property type="project" value="UniProtKB-UniRule"/>
</dbReference>
<dbReference type="EMBL" id="JABANM010034595">
    <property type="protein sequence ID" value="KAF4699401.1"/>
    <property type="molecule type" value="Genomic_DNA"/>
</dbReference>
<dbReference type="AlphaFoldDB" id="A0A7J6PUX4"/>
<dbReference type="Pfam" id="PF04438">
    <property type="entry name" value="zf-HIT"/>
    <property type="match status" value="1"/>
</dbReference>
<proteinExistence type="predicted"/>
<dbReference type="InterPro" id="IPR039646">
    <property type="entry name" value="ZNHIT2"/>
</dbReference>
<dbReference type="Gene3D" id="3.30.60.190">
    <property type="match status" value="1"/>
</dbReference>
<comment type="caution">
    <text evidence="3">The sequence shown here is derived from an EMBL/GenBank/DDBJ whole genome shotgun (WGS) entry which is preliminary data.</text>
</comment>
<keyword evidence="1" id="KW-0479">Metal-binding</keyword>
<keyword evidence="1" id="KW-0862">Zinc</keyword>
<dbReference type="SUPFAM" id="SSF144232">
    <property type="entry name" value="HIT/MYND zinc finger-like"/>
    <property type="match status" value="1"/>
</dbReference>
<gene>
    <name evidence="3" type="ORF">FOZ62_004105</name>
</gene>
<keyword evidence="1" id="KW-0863">Zinc-finger</keyword>
<evidence type="ECO:0000313" key="4">
    <source>
        <dbReference type="Proteomes" id="UP000574390"/>
    </source>
</evidence>
<feature type="domain" description="HIT-type" evidence="2">
    <location>
        <begin position="32"/>
        <end position="65"/>
    </location>
</feature>
<dbReference type="PROSITE" id="PS51083">
    <property type="entry name" value="ZF_HIT"/>
    <property type="match status" value="1"/>
</dbReference>
<name>A0A7J6PUX4_PEROL</name>